<dbReference type="Gene3D" id="3.90.1140.10">
    <property type="entry name" value="Cyclic phosphodiesterase"/>
    <property type="match status" value="1"/>
</dbReference>
<evidence type="ECO:0000313" key="1">
    <source>
        <dbReference type="EMBL" id="ARE67258.1"/>
    </source>
</evidence>
<reference evidence="1" key="1">
    <citation type="journal article" date="2017" name="BMC Genomics">
        <title>Genomic characterization of two novel pathogenic avipoxviruses isolated from pacific shearwaters (Ardenna spp.).</title>
        <authorList>
            <person name="Sarker S."/>
            <person name="Das S."/>
            <person name="Lavers J.L."/>
            <person name="Hutton I."/>
            <person name="Helbig K."/>
            <person name="Imbery J."/>
            <person name="Upton C."/>
            <person name="Raidal S.R."/>
        </authorList>
    </citation>
    <scope>NUCLEOTIDE SEQUENCE [LARGE SCALE GENOMIC DNA]</scope>
    <source>
        <strain evidence="1">SWPV-2</strain>
    </source>
</reference>
<dbReference type="Pfam" id="PF13563">
    <property type="entry name" value="2_5_RNA_ligase2"/>
    <property type="match status" value="1"/>
</dbReference>
<name>A0A1V0QG07_CNPV</name>
<dbReference type="InterPro" id="IPR009097">
    <property type="entry name" value="Cyclic_Pdiesterase"/>
</dbReference>
<dbReference type="SUPFAM" id="SSF55144">
    <property type="entry name" value="LigT-like"/>
    <property type="match status" value="1"/>
</dbReference>
<organism evidence="1">
    <name type="scientific">Shearwaterpox virus</name>
    <dbReference type="NCBI Taxonomy" id="1974596"/>
    <lineage>
        <taxon>Viruses</taxon>
        <taxon>Varidnaviria</taxon>
        <taxon>Bamfordvirae</taxon>
        <taxon>Nucleocytoviricota</taxon>
        <taxon>Pokkesviricetes</taxon>
        <taxon>Chitovirales</taxon>
        <taxon>Poxviridae</taxon>
        <taxon>Chordopoxvirinae</taxon>
        <taxon>Avipoxvirus</taxon>
        <taxon>Avipoxvirus canarypox</taxon>
        <taxon>Canarypox virus</taxon>
    </lineage>
</organism>
<accession>A0A1V0QG07</accession>
<proteinExistence type="predicted"/>
<gene>
    <name evidence="1" type="primary">SWPV2-039</name>
</gene>
<dbReference type="Proteomes" id="UP000319767">
    <property type="component" value="Segment"/>
</dbReference>
<protein>
    <submittedName>
        <fullName evidence="1">SWPV2-ORF039</fullName>
    </submittedName>
</protein>
<sequence length="201" mass="22942">MAGILCKLSHILANEKNSRKDTILMGLDVKVPWDYSNWASVNFYDVRLDTDVTDYNNVTIKYMTGCDIFPHITLGIANMDQCDRFENFKKQITDQDLQTISIVCKEEMCFPQSNASKQLGAKGCAVVMKLEVSDELRALRNVLLNAVPCSKDVFGDITVDNPWNPHITVGYVKEDDIENKKRLMECMSKFRGQEIQVLGWY</sequence>
<dbReference type="EMBL" id="KX857215">
    <property type="protein sequence ID" value="ARE67258.1"/>
    <property type="molecule type" value="Genomic_DNA"/>
</dbReference>